<dbReference type="GO" id="GO:0004497">
    <property type="term" value="F:monooxygenase activity"/>
    <property type="evidence" value="ECO:0007669"/>
    <property type="project" value="UniProtKB-KW"/>
</dbReference>
<reference evidence="3 4" key="1">
    <citation type="submission" date="2024-03" db="EMBL/GenBank/DDBJ databases">
        <title>The genome assembly and annotation of the cricket Gryllus longicercus Weissman &amp; Gray.</title>
        <authorList>
            <person name="Szrajer S."/>
            <person name="Gray D."/>
            <person name="Ylla G."/>
        </authorList>
    </citation>
    <scope>NUCLEOTIDE SEQUENCE [LARGE SCALE GENOMIC DNA]</scope>
    <source>
        <strain evidence="3">DAG 2021-001</strain>
        <tissue evidence="3">Whole body minus gut</tissue>
    </source>
</reference>
<evidence type="ECO:0000256" key="2">
    <source>
        <dbReference type="SAM" id="SignalP"/>
    </source>
</evidence>
<sequence length="130" mass="13034">MELLSAALVVLALAAGALWLLGAGGGGAGGGRLPPGPRGLPLVGSLLSLDARAPHLSLTALARRHAPAGAFSLRLGAVRCVVLTDAALVRRAFELDACAGRAPLFLTHGIMGGKGQPRGHLHVAENTLAT</sequence>
<evidence type="ECO:0000256" key="1">
    <source>
        <dbReference type="ARBA" id="ARBA00023033"/>
    </source>
</evidence>
<organism evidence="3 4">
    <name type="scientific">Gryllus longicercus</name>
    <dbReference type="NCBI Taxonomy" id="2509291"/>
    <lineage>
        <taxon>Eukaryota</taxon>
        <taxon>Metazoa</taxon>
        <taxon>Ecdysozoa</taxon>
        <taxon>Arthropoda</taxon>
        <taxon>Hexapoda</taxon>
        <taxon>Insecta</taxon>
        <taxon>Pterygota</taxon>
        <taxon>Neoptera</taxon>
        <taxon>Polyneoptera</taxon>
        <taxon>Orthoptera</taxon>
        <taxon>Ensifera</taxon>
        <taxon>Gryllidea</taxon>
        <taxon>Grylloidea</taxon>
        <taxon>Gryllidae</taxon>
        <taxon>Gryllinae</taxon>
        <taxon>Gryllus</taxon>
    </lineage>
</organism>
<dbReference type="SUPFAM" id="SSF48264">
    <property type="entry name" value="Cytochrome P450"/>
    <property type="match status" value="1"/>
</dbReference>
<dbReference type="PANTHER" id="PTHR24299">
    <property type="entry name" value="CYTOCHROME P450 FAMILY 1"/>
    <property type="match status" value="1"/>
</dbReference>
<protein>
    <recommendedName>
        <fullName evidence="5">Accessory gland protein</fullName>
    </recommendedName>
</protein>
<dbReference type="Gene3D" id="1.10.630.10">
    <property type="entry name" value="Cytochrome P450"/>
    <property type="match status" value="1"/>
</dbReference>
<dbReference type="PANTHER" id="PTHR24299:SF20">
    <property type="entry name" value="CYTOCHROME P450"/>
    <property type="match status" value="1"/>
</dbReference>
<dbReference type="GO" id="GO:0020037">
    <property type="term" value="F:heme binding"/>
    <property type="evidence" value="ECO:0007669"/>
    <property type="project" value="InterPro"/>
</dbReference>
<comment type="caution">
    <text evidence="3">The sequence shown here is derived from an EMBL/GenBank/DDBJ whole genome shotgun (WGS) entry which is preliminary data.</text>
</comment>
<evidence type="ECO:0008006" key="5">
    <source>
        <dbReference type="Google" id="ProtNLM"/>
    </source>
</evidence>
<proteinExistence type="predicted"/>
<keyword evidence="1" id="KW-0503">Monooxygenase</keyword>
<feature type="chain" id="PRO_5042851438" description="Accessory gland protein" evidence="2">
    <location>
        <begin position="20"/>
        <end position="130"/>
    </location>
</feature>
<dbReference type="Proteomes" id="UP001378592">
    <property type="component" value="Unassembled WGS sequence"/>
</dbReference>
<name>A0AAN9WMI6_9ORTH</name>
<dbReference type="AlphaFoldDB" id="A0AAN9WMI6"/>
<accession>A0AAN9WMI6</accession>
<keyword evidence="4" id="KW-1185">Reference proteome</keyword>
<feature type="signal peptide" evidence="2">
    <location>
        <begin position="1"/>
        <end position="19"/>
    </location>
</feature>
<dbReference type="EMBL" id="JAZDUA010000016">
    <property type="protein sequence ID" value="KAK7873114.1"/>
    <property type="molecule type" value="Genomic_DNA"/>
</dbReference>
<keyword evidence="2" id="KW-0732">Signal</keyword>
<dbReference type="GO" id="GO:0005506">
    <property type="term" value="F:iron ion binding"/>
    <property type="evidence" value="ECO:0007669"/>
    <property type="project" value="InterPro"/>
</dbReference>
<dbReference type="GO" id="GO:0016705">
    <property type="term" value="F:oxidoreductase activity, acting on paired donors, with incorporation or reduction of molecular oxygen"/>
    <property type="evidence" value="ECO:0007669"/>
    <property type="project" value="InterPro"/>
</dbReference>
<evidence type="ECO:0000313" key="4">
    <source>
        <dbReference type="Proteomes" id="UP001378592"/>
    </source>
</evidence>
<keyword evidence="1" id="KW-0560">Oxidoreductase</keyword>
<gene>
    <name evidence="3" type="ORF">R5R35_006344</name>
</gene>
<dbReference type="InterPro" id="IPR036396">
    <property type="entry name" value="Cyt_P450_sf"/>
</dbReference>
<evidence type="ECO:0000313" key="3">
    <source>
        <dbReference type="EMBL" id="KAK7873114.1"/>
    </source>
</evidence>